<evidence type="ECO:0000256" key="9">
    <source>
        <dbReference type="SAM" id="Phobius"/>
    </source>
</evidence>
<gene>
    <name evidence="11" type="ORF">CS022_08155</name>
</gene>
<dbReference type="PANTHER" id="PTHR43840:SF15">
    <property type="entry name" value="MITOCHONDRIAL METAL TRANSPORTER 1-RELATED"/>
    <property type="match status" value="1"/>
</dbReference>
<dbReference type="GO" id="GO:0015086">
    <property type="term" value="F:cadmium ion transmembrane transporter activity"/>
    <property type="evidence" value="ECO:0007669"/>
    <property type="project" value="TreeGrafter"/>
</dbReference>
<name>A0A4Q0YSQ3_9GAMM</name>
<organism evidence="11 12">
    <name type="scientific">Veronia nyctiphanis</name>
    <dbReference type="NCBI Taxonomy" id="1278244"/>
    <lineage>
        <taxon>Bacteria</taxon>
        <taxon>Pseudomonadati</taxon>
        <taxon>Pseudomonadota</taxon>
        <taxon>Gammaproteobacteria</taxon>
        <taxon>Vibrionales</taxon>
        <taxon>Vibrionaceae</taxon>
        <taxon>Veronia</taxon>
    </lineage>
</organism>
<keyword evidence="12" id="KW-1185">Reference proteome</keyword>
<dbReference type="Proteomes" id="UP000290287">
    <property type="component" value="Unassembled WGS sequence"/>
</dbReference>
<keyword evidence="4" id="KW-0408">Iron</keyword>
<feature type="transmembrane region" description="Helical" evidence="9">
    <location>
        <begin position="49"/>
        <end position="71"/>
    </location>
</feature>
<dbReference type="GO" id="GO:0015341">
    <property type="term" value="F:zinc efflux antiporter activity"/>
    <property type="evidence" value="ECO:0007669"/>
    <property type="project" value="TreeGrafter"/>
</dbReference>
<feature type="transmembrane region" description="Helical" evidence="9">
    <location>
        <begin position="22"/>
        <end position="43"/>
    </location>
</feature>
<dbReference type="InterPro" id="IPR058533">
    <property type="entry name" value="Cation_efflux_TM"/>
</dbReference>
<evidence type="ECO:0000313" key="12">
    <source>
        <dbReference type="Proteomes" id="UP000290287"/>
    </source>
</evidence>
<accession>A0A4Q0YSQ3</accession>
<evidence type="ECO:0000256" key="7">
    <source>
        <dbReference type="ARBA" id="ARBA00022989"/>
    </source>
</evidence>
<keyword evidence="7 9" id="KW-1133">Transmembrane helix</keyword>
<dbReference type="GO" id="GO:0015093">
    <property type="term" value="F:ferrous iron transmembrane transporter activity"/>
    <property type="evidence" value="ECO:0007669"/>
    <property type="project" value="TreeGrafter"/>
</dbReference>
<dbReference type="RefSeq" id="WP_129121867.1">
    <property type="nucleotide sequence ID" value="NZ_PEIB01000007.1"/>
</dbReference>
<comment type="caution">
    <text evidence="11">The sequence shown here is derived from an EMBL/GenBank/DDBJ whole genome shotgun (WGS) entry which is preliminary data.</text>
</comment>
<reference evidence="11 12" key="1">
    <citation type="submission" date="2017-10" db="EMBL/GenBank/DDBJ databases">
        <title>Nyctiphanis sp. nov., isolated from the stomach of the euphausiid Nyctiphanes simplex (Hansen, 1911) in the Gulf of California.</title>
        <authorList>
            <person name="Gomez-Gil B."/>
            <person name="Aguilar-Mendez M."/>
            <person name="Lopez-Cortes A."/>
            <person name="Gomez-Gutierrez J."/>
            <person name="Roque A."/>
            <person name="Lang E."/>
            <person name="Gonzalez-Castillo A."/>
        </authorList>
    </citation>
    <scope>NUCLEOTIDE SEQUENCE [LARGE SCALE GENOMIC DNA]</scope>
    <source>
        <strain evidence="11 12">CAIM 600</strain>
    </source>
</reference>
<feature type="transmembrane region" description="Helical" evidence="9">
    <location>
        <begin position="165"/>
        <end position="184"/>
    </location>
</feature>
<dbReference type="Pfam" id="PF01545">
    <property type="entry name" value="Cation_efflux"/>
    <property type="match status" value="1"/>
</dbReference>
<dbReference type="GO" id="GO:0005886">
    <property type="term" value="C:plasma membrane"/>
    <property type="evidence" value="ECO:0007669"/>
    <property type="project" value="TreeGrafter"/>
</dbReference>
<dbReference type="EMBL" id="PEIB01000007">
    <property type="protein sequence ID" value="RXJ73703.1"/>
    <property type="molecule type" value="Genomic_DNA"/>
</dbReference>
<dbReference type="InterPro" id="IPR027469">
    <property type="entry name" value="Cation_efflux_TMD_sf"/>
</dbReference>
<proteinExistence type="inferred from homology"/>
<keyword evidence="6" id="KW-0406">Ion transport</keyword>
<evidence type="ECO:0000256" key="1">
    <source>
        <dbReference type="ARBA" id="ARBA00004141"/>
    </source>
</evidence>
<evidence type="ECO:0000256" key="2">
    <source>
        <dbReference type="ARBA" id="ARBA00010212"/>
    </source>
</evidence>
<dbReference type="AlphaFoldDB" id="A0A4Q0YSQ3"/>
<keyword evidence="5 9" id="KW-0812">Transmembrane</keyword>
<dbReference type="InterPro" id="IPR050291">
    <property type="entry name" value="CDF_Transporter"/>
</dbReference>
<comment type="similarity">
    <text evidence="2">Belongs to the cation diffusion facilitator (CDF) transporter (TC 2.A.4) family. FieF subfamily.</text>
</comment>
<evidence type="ECO:0000256" key="6">
    <source>
        <dbReference type="ARBA" id="ARBA00022906"/>
    </source>
</evidence>
<evidence type="ECO:0000256" key="8">
    <source>
        <dbReference type="ARBA" id="ARBA00023136"/>
    </source>
</evidence>
<dbReference type="InterPro" id="IPR002524">
    <property type="entry name" value="Cation_efflux"/>
</dbReference>
<dbReference type="GO" id="GO:0006882">
    <property type="term" value="P:intracellular zinc ion homeostasis"/>
    <property type="evidence" value="ECO:0007669"/>
    <property type="project" value="TreeGrafter"/>
</dbReference>
<dbReference type="OrthoDB" id="268546at2"/>
<dbReference type="SUPFAM" id="SSF161111">
    <property type="entry name" value="Cation efflux protein transmembrane domain-like"/>
    <property type="match status" value="1"/>
</dbReference>
<evidence type="ECO:0000313" key="11">
    <source>
        <dbReference type="EMBL" id="RXJ73703.1"/>
    </source>
</evidence>
<dbReference type="Gene3D" id="1.20.1510.10">
    <property type="entry name" value="Cation efflux protein transmembrane domain"/>
    <property type="match status" value="1"/>
</dbReference>
<feature type="transmembrane region" description="Helical" evidence="9">
    <location>
        <begin position="196"/>
        <end position="217"/>
    </location>
</feature>
<evidence type="ECO:0000256" key="5">
    <source>
        <dbReference type="ARBA" id="ARBA00022692"/>
    </source>
</evidence>
<dbReference type="NCBIfam" id="TIGR01297">
    <property type="entry name" value="CDF"/>
    <property type="match status" value="1"/>
</dbReference>
<keyword evidence="6" id="KW-0862">Zinc</keyword>
<feature type="transmembrane region" description="Helical" evidence="9">
    <location>
        <begin position="92"/>
        <end position="113"/>
    </location>
</feature>
<sequence>MTQTLNQEVSLASRLRISREKLSLRISLAGTILMAACGLIVGIQVNSQAIMLDGVFSLLSMGMTGLSLYTAHLVSRPEDEQFQFGYTHLEPLITVINGLVILMICGFAFYSGITALFTEGTQVELDVALSYAVFSTFLCFGIFFTERYISKEVQSELVRVDSQEWLVDGILSATILIGFIAVATLDGLGHSQWNNYIDPILVSALSLAAAMLPVSVLRRNLKEVLLITPNNKAKKRVDRTLLNIAEHHDFKDYSCHFVKVGRRYDLEVNILIDDPDEWPIERQDQIREVINSSIVRLIGDTWLSVSFTAKSKWL</sequence>
<evidence type="ECO:0000259" key="10">
    <source>
        <dbReference type="Pfam" id="PF01545"/>
    </source>
</evidence>
<comment type="subcellular location">
    <subcellularLocation>
        <location evidence="1">Membrane</location>
        <topology evidence="1">Multi-pass membrane protein</topology>
    </subcellularLocation>
</comment>
<feature type="domain" description="Cation efflux protein transmembrane" evidence="10">
    <location>
        <begin position="25"/>
        <end position="223"/>
    </location>
</feature>
<protein>
    <submittedName>
        <fullName evidence="11">Cation transporter</fullName>
    </submittedName>
</protein>
<keyword evidence="4" id="KW-0410">Iron transport</keyword>
<evidence type="ECO:0000256" key="3">
    <source>
        <dbReference type="ARBA" id="ARBA00022448"/>
    </source>
</evidence>
<keyword evidence="8 9" id="KW-0472">Membrane</keyword>
<keyword evidence="3" id="KW-0813">Transport</keyword>
<evidence type="ECO:0000256" key="4">
    <source>
        <dbReference type="ARBA" id="ARBA00022496"/>
    </source>
</evidence>
<dbReference type="PANTHER" id="PTHR43840">
    <property type="entry name" value="MITOCHONDRIAL METAL TRANSPORTER 1-RELATED"/>
    <property type="match status" value="1"/>
</dbReference>
<keyword evidence="6" id="KW-0864">Zinc transport</keyword>
<feature type="transmembrane region" description="Helical" evidence="9">
    <location>
        <begin position="125"/>
        <end position="144"/>
    </location>
</feature>